<accession>A0ABV1V415</accession>
<gene>
    <name evidence="1" type="ORF">ABT276_31630</name>
</gene>
<protein>
    <submittedName>
        <fullName evidence="1">WbqC family protein</fullName>
    </submittedName>
</protein>
<dbReference type="Proteomes" id="UP001445472">
    <property type="component" value="Unassembled WGS sequence"/>
</dbReference>
<organism evidence="1 2">
    <name type="scientific">Streptomyces xantholiticus</name>
    <dbReference type="NCBI Taxonomy" id="68285"/>
    <lineage>
        <taxon>Bacteria</taxon>
        <taxon>Bacillati</taxon>
        <taxon>Actinomycetota</taxon>
        <taxon>Actinomycetes</taxon>
        <taxon>Kitasatosporales</taxon>
        <taxon>Streptomycetaceae</taxon>
        <taxon>Streptomyces</taxon>
    </lineage>
</organism>
<sequence>MTAPHGQPAGTLRIAAHQPGYHRHLYYFYKMAVSDIFISLDNVQYVAREWQNRQEFFYRGRRRWLSVPVSRGREPIQSKKITDQHALRSHWSIIKSAYNDTPHFSTYAPLLEEIYTADWEYLRDLCDALTHIIREAFGITTPYLRASDLMSRPLLARGALLADLIHKAVPLVRGPAPVGDREVTYLACAAPMRANHYLLQPAAASSAGMTERQVMEEQGVCVDCFAYRHPIYRQQQLPTGHPFEAELSAFDLLFNHGPRARGILLSAGGPVRQELMGAEI</sequence>
<evidence type="ECO:0000313" key="1">
    <source>
        <dbReference type="EMBL" id="MER6617783.1"/>
    </source>
</evidence>
<name>A0ABV1V415_9ACTN</name>
<dbReference type="EMBL" id="JBEPBX010000044">
    <property type="protein sequence ID" value="MER6617783.1"/>
    <property type="molecule type" value="Genomic_DNA"/>
</dbReference>
<evidence type="ECO:0000313" key="2">
    <source>
        <dbReference type="Proteomes" id="UP001445472"/>
    </source>
</evidence>
<comment type="caution">
    <text evidence="1">The sequence shown here is derived from an EMBL/GenBank/DDBJ whole genome shotgun (WGS) entry which is preliminary data.</text>
</comment>
<keyword evidence="2" id="KW-1185">Reference proteome</keyword>
<dbReference type="Pfam" id="PF08889">
    <property type="entry name" value="WbqC"/>
    <property type="match status" value="1"/>
</dbReference>
<proteinExistence type="predicted"/>
<dbReference type="RefSeq" id="WP_351978803.1">
    <property type="nucleotide sequence ID" value="NZ_JBEPBX010000044.1"/>
</dbReference>
<dbReference type="InterPro" id="IPR014985">
    <property type="entry name" value="WbqC"/>
</dbReference>
<reference evidence="1 2" key="1">
    <citation type="submission" date="2024-06" db="EMBL/GenBank/DDBJ databases">
        <title>The Natural Products Discovery Center: Release of the First 8490 Sequenced Strains for Exploring Actinobacteria Biosynthetic Diversity.</title>
        <authorList>
            <person name="Kalkreuter E."/>
            <person name="Kautsar S.A."/>
            <person name="Yang D."/>
            <person name="Bader C.D."/>
            <person name="Teijaro C.N."/>
            <person name="Fluegel L."/>
            <person name="Davis C.M."/>
            <person name="Simpson J.R."/>
            <person name="Lauterbach L."/>
            <person name="Steele A.D."/>
            <person name="Gui C."/>
            <person name="Meng S."/>
            <person name="Li G."/>
            <person name="Viehrig K."/>
            <person name="Ye F."/>
            <person name="Su P."/>
            <person name="Kiefer A.F."/>
            <person name="Nichols A."/>
            <person name="Cepeda A.J."/>
            <person name="Yan W."/>
            <person name="Fan B."/>
            <person name="Jiang Y."/>
            <person name="Adhikari A."/>
            <person name="Zheng C.-J."/>
            <person name="Schuster L."/>
            <person name="Cowan T.M."/>
            <person name="Smanski M.J."/>
            <person name="Chevrette M.G."/>
            <person name="De Carvalho L.P.S."/>
            <person name="Shen B."/>
        </authorList>
    </citation>
    <scope>NUCLEOTIDE SEQUENCE [LARGE SCALE GENOMIC DNA]</scope>
    <source>
        <strain evidence="1 2">NPDC000837</strain>
    </source>
</reference>